<gene>
    <name evidence="2" type="ORF">Pcinc_028139</name>
</gene>
<evidence type="ECO:0000256" key="1">
    <source>
        <dbReference type="SAM" id="MobiDB-lite"/>
    </source>
</evidence>
<evidence type="ECO:0000313" key="2">
    <source>
        <dbReference type="EMBL" id="KAK3866325.1"/>
    </source>
</evidence>
<evidence type="ECO:0000313" key="3">
    <source>
        <dbReference type="Proteomes" id="UP001286313"/>
    </source>
</evidence>
<dbReference type="EMBL" id="JAWQEG010003420">
    <property type="protein sequence ID" value="KAK3866325.1"/>
    <property type="molecule type" value="Genomic_DNA"/>
</dbReference>
<feature type="region of interest" description="Disordered" evidence="1">
    <location>
        <begin position="63"/>
        <end position="97"/>
    </location>
</feature>
<organism evidence="2 3">
    <name type="scientific">Petrolisthes cinctipes</name>
    <name type="common">Flat porcelain crab</name>
    <dbReference type="NCBI Taxonomy" id="88211"/>
    <lineage>
        <taxon>Eukaryota</taxon>
        <taxon>Metazoa</taxon>
        <taxon>Ecdysozoa</taxon>
        <taxon>Arthropoda</taxon>
        <taxon>Crustacea</taxon>
        <taxon>Multicrustacea</taxon>
        <taxon>Malacostraca</taxon>
        <taxon>Eumalacostraca</taxon>
        <taxon>Eucarida</taxon>
        <taxon>Decapoda</taxon>
        <taxon>Pleocyemata</taxon>
        <taxon>Anomura</taxon>
        <taxon>Galatheoidea</taxon>
        <taxon>Porcellanidae</taxon>
        <taxon>Petrolisthes</taxon>
    </lineage>
</organism>
<reference evidence="2" key="1">
    <citation type="submission" date="2023-10" db="EMBL/GenBank/DDBJ databases">
        <title>Genome assemblies of two species of porcelain crab, Petrolisthes cinctipes and Petrolisthes manimaculis (Anomura: Porcellanidae).</title>
        <authorList>
            <person name="Angst P."/>
        </authorList>
    </citation>
    <scope>NUCLEOTIDE SEQUENCE</scope>
    <source>
        <strain evidence="2">PB745_01</strain>
        <tissue evidence="2">Gill</tissue>
    </source>
</reference>
<comment type="caution">
    <text evidence="2">The sequence shown here is derived from an EMBL/GenBank/DDBJ whole genome shotgun (WGS) entry which is preliminary data.</text>
</comment>
<feature type="compositionally biased region" description="Pro residues" evidence="1">
    <location>
        <begin position="70"/>
        <end position="84"/>
    </location>
</feature>
<protein>
    <submittedName>
        <fullName evidence="2">Uncharacterized protein</fullName>
    </submittedName>
</protein>
<dbReference type="AlphaFoldDB" id="A0AAE1F2N7"/>
<name>A0AAE1F2N7_PETCI</name>
<dbReference type="Proteomes" id="UP001286313">
    <property type="component" value="Unassembled WGS sequence"/>
</dbReference>
<proteinExistence type="predicted"/>
<sequence>MEVTLVKNAAHQSLQCKVTLRSGHLEHGTMRRGKSVCGVVRLRATTTNQPTTAALAGGTHELPLQAARSPPGPITTPLFLPPSRQPASQGAATPWGK</sequence>
<keyword evidence="3" id="KW-1185">Reference proteome</keyword>
<accession>A0AAE1F2N7</accession>